<dbReference type="InterPro" id="IPR025646">
    <property type="entry name" value="DUF4350"/>
</dbReference>
<sequence length="427" mass="46598">MRDRFPILVVGGLLLAGVLGWFLVQGARRGGFADQLSTFKSEPDGARALYLLLSETGVPVTRMQQDLQIIPPNRSLVMLGTRFERELGFDKIAIDGSDGGVDDERDAEADDAEFKQRGLNALRSPAITEKESDKLLEHIRNGATLVYVPASYRDPKLLEDLDVKSSRTSTTLDVRTLVPGQPSRYTQGVQRVVVKVRAFLELPPGAVPLLVDEKLEEPVAALLPYGQGRIIIIGAPELAMNRNIATADNAVFWHSLISTVASNGPVAFDEYHHGFTGERSMGEFAARYGLQYAVGQVILGLALWAMALRRFGRPKVPKEELRVGSTDALFATSRLYREGKHHAHAAQSIVRQLAAEFAAKAGVSSRSEPAEIGAALEVRGRKDLARALLDLAQAARSTNSEADVERVATLAALARKTLNHHRKEQIA</sequence>
<evidence type="ECO:0000313" key="2">
    <source>
        <dbReference type="EMBL" id="PZR07890.1"/>
    </source>
</evidence>
<dbReference type="SUPFAM" id="SSF52317">
    <property type="entry name" value="Class I glutamine amidotransferase-like"/>
    <property type="match status" value="1"/>
</dbReference>
<accession>A0A2W5SY65</accession>
<dbReference type="EMBL" id="QFQP01000028">
    <property type="protein sequence ID" value="PZR07890.1"/>
    <property type="molecule type" value="Genomic_DNA"/>
</dbReference>
<protein>
    <recommendedName>
        <fullName evidence="1">DUF4350 domain-containing protein</fullName>
    </recommendedName>
</protein>
<name>A0A2W5SY65_9BACT</name>
<evidence type="ECO:0000259" key="1">
    <source>
        <dbReference type="Pfam" id="PF14258"/>
    </source>
</evidence>
<evidence type="ECO:0000313" key="3">
    <source>
        <dbReference type="Proteomes" id="UP000249061"/>
    </source>
</evidence>
<dbReference type="Pfam" id="PF14258">
    <property type="entry name" value="DUF4350"/>
    <property type="match status" value="1"/>
</dbReference>
<proteinExistence type="predicted"/>
<comment type="caution">
    <text evidence="2">The sequence shown here is derived from an EMBL/GenBank/DDBJ whole genome shotgun (WGS) entry which is preliminary data.</text>
</comment>
<reference evidence="2 3" key="1">
    <citation type="submission" date="2017-08" db="EMBL/GenBank/DDBJ databases">
        <title>Infants hospitalized years apart are colonized by the same room-sourced microbial strains.</title>
        <authorList>
            <person name="Brooks B."/>
            <person name="Olm M.R."/>
            <person name="Firek B.A."/>
            <person name="Baker R."/>
            <person name="Thomas B.C."/>
            <person name="Morowitz M.J."/>
            <person name="Banfield J.F."/>
        </authorList>
    </citation>
    <scope>NUCLEOTIDE SEQUENCE [LARGE SCALE GENOMIC DNA]</scope>
    <source>
        <strain evidence="2">S2_003_000_R2_14</strain>
    </source>
</reference>
<feature type="domain" description="DUF4350" evidence="1">
    <location>
        <begin position="101"/>
        <end position="257"/>
    </location>
</feature>
<dbReference type="Proteomes" id="UP000249061">
    <property type="component" value="Unassembled WGS sequence"/>
</dbReference>
<gene>
    <name evidence="2" type="ORF">DI536_26380</name>
</gene>
<dbReference type="InterPro" id="IPR029062">
    <property type="entry name" value="Class_I_gatase-like"/>
</dbReference>
<organism evidence="2 3">
    <name type="scientific">Archangium gephyra</name>
    <dbReference type="NCBI Taxonomy" id="48"/>
    <lineage>
        <taxon>Bacteria</taxon>
        <taxon>Pseudomonadati</taxon>
        <taxon>Myxococcota</taxon>
        <taxon>Myxococcia</taxon>
        <taxon>Myxococcales</taxon>
        <taxon>Cystobacterineae</taxon>
        <taxon>Archangiaceae</taxon>
        <taxon>Archangium</taxon>
    </lineage>
</organism>
<dbReference type="AlphaFoldDB" id="A0A2W5SY65"/>